<evidence type="ECO:0000313" key="6">
    <source>
        <dbReference type="Proteomes" id="UP000315434"/>
    </source>
</evidence>
<dbReference type="InterPro" id="IPR050204">
    <property type="entry name" value="AraC_XylS_family_regulators"/>
</dbReference>
<evidence type="ECO:0000256" key="3">
    <source>
        <dbReference type="ARBA" id="ARBA00023163"/>
    </source>
</evidence>
<organism evidence="5 6">
    <name type="scientific">Rhizobium rhizogenes</name>
    <name type="common">Agrobacterium rhizogenes</name>
    <dbReference type="NCBI Taxonomy" id="359"/>
    <lineage>
        <taxon>Bacteria</taxon>
        <taxon>Pseudomonadati</taxon>
        <taxon>Pseudomonadota</taxon>
        <taxon>Alphaproteobacteria</taxon>
        <taxon>Hyphomicrobiales</taxon>
        <taxon>Rhizobiaceae</taxon>
        <taxon>Rhizobium/Agrobacterium group</taxon>
        <taxon>Rhizobium</taxon>
    </lineage>
</organism>
<dbReference type="GO" id="GO:0043565">
    <property type="term" value="F:sequence-specific DNA binding"/>
    <property type="evidence" value="ECO:0007669"/>
    <property type="project" value="InterPro"/>
</dbReference>
<keyword evidence="2" id="KW-0238">DNA-binding</keyword>
<dbReference type="PANTHER" id="PTHR46796">
    <property type="entry name" value="HTH-TYPE TRANSCRIPTIONAL ACTIVATOR RHAS-RELATED"/>
    <property type="match status" value="1"/>
</dbReference>
<feature type="domain" description="HTH araC/xylS-type" evidence="4">
    <location>
        <begin position="223"/>
        <end position="322"/>
    </location>
</feature>
<dbReference type="RefSeq" id="WP_142843326.1">
    <property type="nucleotide sequence ID" value="NZ_JAPZAA010000013.1"/>
</dbReference>
<dbReference type="PROSITE" id="PS01124">
    <property type="entry name" value="HTH_ARAC_FAMILY_2"/>
    <property type="match status" value="1"/>
</dbReference>
<dbReference type="PANTHER" id="PTHR46796:SF12">
    <property type="entry name" value="HTH-TYPE DNA-BINDING TRANSCRIPTIONAL ACTIVATOR EUTR"/>
    <property type="match status" value="1"/>
</dbReference>
<dbReference type="EMBL" id="SGNY01000011">
    <property type="protein sequence ID" value="TRA96302.1"/>
    <property type="molecule type" value="Genomic_DNA"/>
</dbReference>
<reference evidence="5 6" key="1">
    <citation type="journal article" date="2019" name="Appl. Microbiol. Biotechnol.">
        <title>Differential efficiency of wild type rhizogenic strains for rol gene transformation of plants.</title>
        <authorList>
            <person name="Desmet S."/>
            <person name="De Keyser E."/>
            <person name="Van Vaerenbergh J."/>
            <person name="Baeyen S."/>
            <person name="Van Huylenbroeck J."/>
            <person name="Geelen D."/>
            <person name="Dhooghe E."/>
        </authorList>
    </citation>
    <scope>NUCLEOTIDE SEQUENCE [LARGE SCALE GENOMIC DNA]</scope>
    <source>
        <strain evidence="5 6">GBBC3284</strain>
    </source>
</reference>
<dbReference type="InterPro" id="IPR035418">
    <property type="entry name" value="AraC-bd_2"/>
</dbReference>
<protein>
    <submittedName>
        <fullName evidence="5">AraC family transcriptional regulator</fullName>
    </submittedName>
</protein>
<gene>
    <name evidence="5" type="ORF">EXN68_24370</name>
</gene>
<name>A0A546X6D0_RHIRH</name>
<dbReference type="Proteomes" id="UP000315434">
    <property type="component" value="Unassembled WGS sequence"/>
</dbReference>
<evidence type="ECO:0000313" key="5">
    <source>
        <dbReference type="EMBL" id="TRA96302.1"/>
    </source>
</evidence>
<dbReference type="SUPFAM" id="SSF46689">
    <property type="entry name" value="Homeodomain-like"/>
    <property type="match status" value="2"/>
</dbReference>
<dbReference type="Pfam" id="PF12833">
    <property type="entry name" value="HTH_18"/>
    <property type="match status" value="1"/>
</dbReference>
<dbReference type="OrthoDB" id="7285481at2"/>
<keyword evidence="3" id="KW-0804">Transcription</keyword>
<dbReference type="InterPro" id="IPR009057">
    <property type="entry name" value="Homeodomain-like_sf"/>
</dbReference>
<keyword evidence="1" id="KW-0805">Transcription regulation</keyword>
<comment type="caution">
    <text evidence="5">The sequence shown here is derived from an EMBL/GenBank/DDBJ whole genome shotgun (WGS) entry which is preliminary data.</text>
</comment>
<dbReference type="InterPro" id="IPR018060">
    <property type="entry name" value="HTH_AraC"/>
</dbReference>
<sequence>MVRAPQTSRFKFVQMDIDELQEQLPQSRECVKLRPLSKAGKVSMENLQFSAGSFDIWRTDCGIGVEASFDAPPDSCALYLPIAGAMEVRCRGLDLVSKSDSILVGKLQQTEFVRKHAGRSHIGVTFSQNALKRELSLLLDRPVTGDVDFAIEIEANTTLHGYLMSLGGLLWSTFANDKEEALPLRSTELLFRSMLVCMLEQLPHTYSSALKDPAAAAVPRHVKRAIDFMMAHLDTSLEMADLAIAAGVSIRALQSAFQQFKDTTPSDYWRQLRLEAVRRDFLVSGDLTVSAVARRYGFVHMGHFSALYKAAFGELPNETIRRGRESQAQRD</sequence>
<dbReference type="SMART" id="SM00342">
    <property type="entry name" value="HTH_ARAC"/>
    <property type="match status" value="1"/>
</dbReference>
<dbReference type="Pfam" id="PF14525">
    <property type="entry name" value="AraC_binding_2"/>
    <property type="match status" value="1"/>
</dbReference>
<dbReference type="Gene3D" id="1.10.10.60">
    <property type="entry name" value="Homeodomain-like"/>
    <property type="match status" value="1"/>
</dbReference>
<evidence type="ECO:0000256" key="1">
    <source>
        <dbReference type="ARBA" id="ARBA00023015"/>
    </source>
</evidence>
<dbReference type="GO" id="GO:0003700">
    <property type="term" value="F:DNA-binding transcription factor activity"/>
    <property type="evidence" value="ECO:0007669"/>
    <property type="project" value="InterPro"/>
</dbReference>
<dbReference type="AlphaFoldDB" id="A0A546X6D0"/>
<proteinExistence type="predicted"/>
<evidence type="ECO:0000256" key="2">
    <source>
        <dbReference type="ARBA" id="ARBA00023125"/>
    </source>
</evidence>
<accession>A0A546X6D0</accession>
<evidence type="ECO:0000259" key="4">
    <source>
        <dbReference type="PROSITE" id="PS01124"/>
    </source>
</evidence>